<dbReference type="PANTHER" id="PTHR46018">
    <property type="entry name" value="ZINC PHOSPHODIESTERASE ELAC PROTEIN 1"/>
    <property type="match status" value="1"/>
</dbReference>
<dbReference type="RefSeq" id="WP_119380373.1">
    <property type="nucleotide sequence ID" value="NZ_QWGB01000008.1"/>
</dbReference>
<dbReference type="GO" id="GO:0042781">
    <property type="term" value="F:3'-tRNA processing endoribonuclease activity"/>
    <property type="evidence" value="ECO:0007669"/>
    <property type="project" value="TreeGrafter"/>
</dbReference>
<dbReference type="Pfam" id="PF12706">
    <property type="entry name" value="Lactamase_B_2"/>
    <property type="match status" value="1"/>
</dbReference>
<dbReference type="SUPFAM" id="SSF56281">
    <property type="entry name" value="Metallo-hydrolase/oxidoreductase"/>
    <property type="match status" value="1"/>
</dbReference>
<dbReference type="PANTHER" id="PTHR46018:SF2">
    <property type="entry name" value="ZINC PHOSPHODIESTERASE ELAC PROTEIN 1"/>
    <property type="match status" value="1"/>
</dbReference>
<dbReference type="AlphaFoldDB" id="A0A399QTT4"/>
<dbReference type="SMART" id="SM00849">
    <property type="entry name" value="Lactamase_B"/>
    <property type="match status" value="1"/>
</dbReference>
<dbReference type="Gene3D" id="3.60.15.10">
    <property type="entry name" value="Ribonuclease Z/Hydroxyacylglutathione hydrolase-like"/>
    <property type="match status" value="1"/>
</dbReference>
<gene>
    <name evidence="3" type="ORF">D1224_12925</name>
</gene>
<feature type="domain" description="Metallo-beta-lactamase" evidence="2">
    <location>
        <begin position="71"/>
        <end position="283"/>
    </location>
</feature>
<dbReference type="InterPro" id="IPR001279">
    <property type="entry name" value="Metallo-B-lactamas"/>
</dbReference>
<comment type="caution">
    <text evidence="3">The sequence shown here is derived from an EMBL/GenBank/DDBJ whole genome shotgun (WGS) entry which is preliminary data.</text>
</comment>
<evidence type="ECO:0000256" key="1">
    <source>
        <dbReference type="ARBA" id="ARBA00022801"/>
    </source>
</evidence>
<evidence type="ECO:0000313" key="4">
    <source>
        <dbReference type="Proteomes" id="UP000265431"/>
    </source>
</evidence>
<keyword evidence="1 3" id="KW-0378">Hydrolase</keyword>
<dbReference type="OrthoDB" id="9803916at2"/>
<dbReference type="CDD" id="cd07719">
    <property type="entry name" value="arylsulfatase_AtsA-like_MBL-fold"/>
    <property type="match status" value="1"/>
</dbReference>
<dbReference type="Proteomes" id="UP000265431">
    <property type="component" value="Unassembled WGS sequence"/>
</dbReference>
<dbReference type="EMBL" id="QWGB01000008">
    <property type="protein sequence ID" value="RIJ21654.1"/>
    <property type="molecule type" value="Genomic_DNA"/>
</dbReference>
<dbReference type="InterPro" id="IPR044094">
    <property type="entry name" value="AtsA-like_MBL-fold"/>
</dbReference>
<organism evidence="3 4">
    <name type="scientific">Henriciella barbarensis</name>
    <dbReference type="NCBI Taxonomy" id="86342"/>
    <lineage>
        <taxon>Bacteria</taxon>
        <taxon>Pseudomonadati</taxon>
        <taxon>Pseudomonadota</taxon>
        <taxon>Alphaproteobacteria</taxon>
        <taxon>Hyphomonadales</taxon>
        <taxon>Hyphomonadaceae</taxon>
        <taxon>Henriciella</taxon>
    </lineage>
</organism>
<protein>
    <submittedName>
        <fullName evidence="3">MBL fold metallo-hydrolase</fullName>
    </submittedName>
</protein>
<reference evidence="3 4" key="1">
    <citation type="submission" date="2018-08" db="EMBL/GenBank/DDBJ databases">
        <title>Henriciella mobilis sp. nov., isolated from seawater.</title>
        <authorList>
            <person name="Cheng H."/>
            <person name="Wu Y.-H."/>
            <person name="Xu X.-W."/>
            <person name="Guo L.-L."/>
        </authorList>
    </citation>
    <scope>NUCLEOTIDE SEQUENCE [LARGE SCALE GENOMIC DNA]</scope>
    <source>
        <strain evidence="3 4">CCUG66934</strain>
    </source>
</reference>
<dbReference type="InterPro" id="IPR036866">
    <property type="entry name" value="RibonucZ/Hydroxyglut_hydro"/>
</dbReference>
<evidence type="ECO:0000259" key="2">
    <source>
        <dbReference type="SMART" id="SM00849"/>
    </source>
</evidence>
<evidence type="ECO:0000313" key="3">
    <source>
        <dbReference type="EMBL" id="RIJ21654.1"/>
    </source>
</evidence>
<accession>A0A399QTT4</accession>
<keyword evidence="4" id="KW-1185">Reference proteome</keyword>
<sequence length="360" mass="38260">MKWILRSVVGLILLLVLMGAVFKLFQAKIGASVFERMAGRLVGLDQTATLEDGLHIYFCGTGSPLPDPERAGPCLGVLAGDKTLVFDTGSGSMRNLMRMGFPVGETDMVFLTHLHSDHIDGLGEMMLQAWIAGSRTTPVQISGPEGTGLVADGFISAYRADAGYRTAHHGEAVANPSGFGAEVTEISSPLDGAVTVFSEGGVRVQAFLVNHEPVEPAFGYRIDYKSRAVTISGDTVRSDAVTQAARGSDLLIHEALNREMVAVMSEAAARNGDAELSTIFSDILDYHASPSEAAETAQAADVEALVLTHIVPPLPTPMLYPAFLDGAGAKFDGKLEIGEDGLMISLPAESDRFVRRNLLN</sequence>
<name>A0A399QTT4_9PROT</name>
<proteinExistence type="predicted"/>